<evidence type="ECO:0000256" key="3">
    <source>
        <dbReference type="ARBA" id="ARBA00022692"/>
    </source>
</evidence>
<evidence type="ECO:0000256" key="4">
    <source>
        <dbReference type="ARBA" id="ARBA00022989"/>
    </source>
</evidence>
<comment type="subcellular location">
    <subcellularLocation>
        <location evidence="1">Membrane</location>
        <topology evidence="1">Multi-pass membrane protein</topology>
    </subcellularLocation>
</comment>
<keyword evidence="3 6" id="KW-0812">Transmembrane</keyword>
<dbReference type="PROSITE" id="PS50850">
    <property type="entry name" value="MFS"/>
    <property type="match status" value="1"/>
</dbReference>
<gene>
    <name evidence="8" type="ORF">EHS25_001774</name>
</gene>
<comment type="similarity">
    <text evidence="2">Belongs to the major facilitator superfamily. Sugar transporter (TC 2.A.1.1) family.</text>
</comment>
<feature type="transmembrane region" description="Helical" evidence="6">
    <location>
        <begin position="165"/>
        <end position="183"/>
    </location>
</feature>
<feature type="transmembrane region" description="Helical" evidence="6">
    <location>
        <begin position="388"/>
        <end position="407"/>
    </location>
</feature>
<evidence type="ECO:0000313" key="8">
    <source>
        <dbReference type="EMBL" id="RSH89788.1"/>
    </source>
</evidence>
<dbReference type="PROSITE" id="PS00216">
    <property type="entry name" value="SUGAR_TRANSPORT_1"/>
    <property type="match status" value="1"/>
</dbReference>
<feature type="transmembrane region" description="Helical" evidence="6">
    <location>
        <begin position="234"/>
        <end position="260"/>
    </location>
</feature>
<evidence type="ECO:0000256" key="6">
    <source>
        <dbReference type="SAM" id="Phobius"/>
    </source>
</evidence>
<feature type="transmembrane region" description="Helical" evidence="6">
    <location>
        <begin position="495"/>
        <end position="513"/>
    </location>
</feature>
<keyword evidence="9" id="KW-1185">Reference proteome</keyword>
<name>A0A427YFC2_9TREE</name>
<dbReference type="AlphaFoldDB" id="A0A427YFC2"/>
<feature type="transmembrane region" description="Helical" evidence="6">
    <location>
        <begin position="457"/>
        <end position="480"/>
    </location>
</feature>
<dbReference type="Proteomes" id="UP000279259">
    <property type="component" value="Unassembled WGS sequence"/>
</dbReference>
<keyword evidence="4 6" id="KW-1133">Transmembrane helix</keyword>
<evidence type="ECO:0000256" key="5">
    <source>
        <dbReference type="ARBA" id="ARBA00023136"/>
    </source>
</evidence>
<dbReference type="InterPro" id="IPR020846">
    <property type="entry name" value="MFS_dom"/>
</dbReference>
<dbReference type="Pfam" id="PF00083">
    <property type="entry name" value="Sugar_tr"/>
    <property type="match status" value="1"/>
</dbReference>
<evidence type="ECO:0000256" key="1">
    <source>
        <dbReference type="ARBA" id="ARBA00004141"/>
    </source>
</evidence>
<dbReference type="InterPro" id="IPR005828">
    <property type="entry name" value="MFS_sugar_transport-like"/>
</dbReference>
<dbReference type="GO" id="GO:0005351">
    <property type="term" value="F:carbohydrate:proton symporter activity"/>
    <property type="evidence" value="ECO:0007669"/>
    <property type="project" value="TreeGrafter"/>
</dbReference>
<keyword evidence="5 6" id="KW-0472">Membrane</keyword>
<dbReference type="InterPro" id="IPR036259">
    <property type="entry name" value="MFS_trans_sf"/>
</dbReference>
<evidence type="ECO:0000256" key="2">
    <source>
        <dbReference type="ARBA" id="ARBA00010992"/>
    </source>
</evidence>
<feature type="transmembrane region" description="Helical" evidence="6">
    <location>
        <begin position="419"/>
        <end position="445"/>
    </location>
</feature>
<dbReference type="PANTHER" id="PTHR48022">
    <property type="entry name" value="PLASTIDIC GLUCOSE TRANSPORTER 4"/>
    <property type="match status" value="1"/>
</dbReference>
<dbReference type="PANTHER" id="PTHR48022:SF53">
    <property type="entry name" value="ALPHA-GLUCOSIDE TRANSPORTER, PUTATIVE (AFU_ORTHOLOGUE AFUA_3G01700)-RELATED"/>
    <property type="match status" value="1"/>
</dbReference>
<sequence length="556" mass="61451">MQTETKAEGVRLENLDLDNREKARDAQEVEILRLGAEVTLLEGRSPWRVLFENPKVVLLILIVQFNSVVVGMEYSLPGNVLGINAFLKLFGVPTGTGSYNVPAGTLTLWAAMFALFQMFGQAFGGWQSDYFGRRFCLYSVVFWTYLGVTLEIISQNWRMWTGAKIVIGFATGVMQSVVPTYVAEVAPRECRAINLGLCHLTAVFGALISTLVTYGTNTKWGANIDDQRAFRVPLYIGLAVPTLCAFFELFILVESPWWLLMKGKREQARKSLEYLYSWQKSVDIDAKFAELEYTLRKEAEAKELQKQSSYLECFKGVDLRRSFVAAFPQASSNLAGNNLNGQYATYFFQIAGSENPLVNSVVTIVVGMASNVIAFFFIEDKRIGRRPLLLFGIITMTLCMLGIAITAEVTNGVYTHAGGVLLTLFVALFATANSIGPGVAGYAYVGESGSSRLRAKTTTLGVLGAATIGLIMTSALPWMLNARSAGGQGWGVKTAWMFVVLGTISSVVTWLWIPEYAGRTYAQIDELFIRKVPTRKFKSFECSGEYGRDLDMTVPQ</sequence>
<feature type="transmembrane region" description="Helical" evidence="6">
    <location>
        <begin position="195"/>
        <end position="214"/>
    </location>
</feature>
<protein>
    <recommendedName>
        <fullName evidence="7">Major facilitator superfamily (MFS) profile domain-containing protein</fullName>
    </recommendedName>
</protein>
<feature type="transmembrane region" description="Helical" evidence="6">
    <location>
        <begin position="135"/>
        <end position="153"/>
    </location>
</feature>
<evidence type="ECO:0000313" key="9">
    <source>
        <dbReference type="Proteomes" id="UP000279259"/>
    </source>
</evidence>
<feature type="domain" description="Major facilitator superfamily (MFS) profile" evidence="7">
    <location>
        <begin position="59"/>
        <end position="517"/>
    </location>
</feature>
<proteinExistence type="inferred from homology"/>
<dbReference type="SUPFAM" id="SSF103473">
    <property type="entry name" value="MFS general substrate transporter"/>
    <property type="match status" value="1"/>
</dbReference>
<reference evidence="8 9" key="1">
    <citation type="submission" date="2018-11" db="EMBL/GenBank/DDBJ databases">
        <title>Genome sequence of Saitozyma podzolica DSM 27192.</title>
        <authorList>
            <person name="Aliyu H."/>
            <person name="Gorte O."/>
            <person name="Ochsenreither K."/>
        </authorList>
    </citation>
    <scope>NUCLEOTIDE SEQUENCE [LARGE SCALE GENOMIC DNA]</scope>
    <source>
        <strain evidence="8 9">DSM 27192</strain>
    </source>
</reference>
<dbReference type="InterPro" id="IPR005829">
    <property type="entry name" value="Sugar_transporter_CS"/>
</dbReference>
<accession>A0A427YFC2</accession>
<dbReference type="InterPro" id="IPR050360">
    <property type="entry name" value="MFS_Sugar_Transporters"/>
</dbReference>
<comment type="caution">
    <text evidence="8">The sequence shown here is derived from an EMBL/GenBank/DDBJ whole genome shotgun (WGS) entry which is preliminary data.</text>
</comment>
<dbReference type="Gene3D" id="1.20.1250.20">
    <property type="entry name" value="MFS general substrate transporter like domains"/>
    <property type="match status" value="1"/>
</dbReference>
<dbReference type="EMBL" id="RSCD01000012">
    <property type="protein sequence ID" value="RSH89788.1"/>
    <property type="molecule type" value="Genomic_DNA"/>
</dbReference>
<dbReference type="OrthoDB" id="6612291at2759"/>
<evidence type="ECO:0000259" key="7">
    <source>
        <dbReference type="PROSITE" id="PS50850"/>
    </source>
</evidence>
<organism evidence="8 9">
    <name type="scientific">Saitozyma podzolica</name>
    <dbReference type="NCBI Taxonomy" id="1890683"/>
    <lineage>
        <taxon>Eukaryota</taxon>
        <taxon>Fungi</taxon>
        <taxon>Dikarya</taxon>
        <taxon>Basidiomycota</taxon>
        <taxon>Agaricomycotina</taxon>
        <taxon>Tremellomycetes</taxon>
        <taxon>Tremellales</taxon>
        <taxon>Trimorphomycetaceae</taxon>
        <taxon>Saitozyma</taxon>
    </lineage>
</organism>
<dbReference type="PROSITE" id="PS00217">
    <property type="entry name" value="SUGAR_TRANSPORT_2"/>
    <property type="match status" value="1"/>
</dbReference>
<dbReference type="GO" id="GO:0016020">
    <property type="term" value="C:membrane"/>
    <property type="evidence" value="ECO:0007669"/>
    <property type="project" value="UniProtKB-SubCell"/>
</dbReference>